<feature type="transmembrane region" description="Helical" evidence="6">
    <location>
        <begin position="431"/>
        <end position="449"/>
    </location>
</feature>
<feature type="domain" description="SSD" evidence="7">
    <location>
        <begin position="279"/>
        <end position="397"/>
    </location>
</feature>
<dbReference type="PROSITE" id="PS50156">
    <property type="entry name" value="SSD"/>
    <property type="match status" value="1"/>
</dbReference>
<dbReference type="PANTHER" id="PTHR33406:SF10">
    <property type="entry name" value="SSD DOMAIN-CONTAINING PROTEIN"/>
    <property type="match status" value="1"/>
</dbReference>
<feature type="transmembrane region" description="Helical" evidence="6">
    <location>
        <begin position="636"/>
        <end position="652"/>
    </location>
</feature>
<protein>
    <submittedName>
        <fullName evidence="8">MMPL family transporter</fullName>
    </submittedName>
</protein>
<proteinExistence type="predicted"/>
<dbReference type="PANTHER" id="PTHR33406">
    <property type="entry name" value="MEMBRANE PROTEIN MJ1562-RELATED"/>
    <property type="match status" value="1"/>
</dbReference>
<feature type="transmembrane region" description="Helical" evidence="6">
    <location>
        <begin position="733"/>
        <end position="753"/>
    </location>
</feature>
<keyword evidence="5 6" id="KW-0472">Membrane</keyword>
<evidence type="ECO:0000313" key="9">
    <source>
        <dbReference type="Proteomes" id="UP000623795"/>
    </source>
</evidence>
<feature type="transmembrane region" description="Helical" evidence="6">
    <location>
        <begin position="298"/>
        <end position="316"/>
    </location>
</feature>
<dbReference type="Pfam" id="PF03176">
    <property type="entry name" value="MMPL"/>
    <property type="match status" value="1"/>
</dbReference>
<sequence length="839" mass="91482">MAHVTSHSDAMPVLTALNEFDRKGGSWLERMVFNNRLWLIAICALVTLVLGFQASRLGVSASYDAMMPQSHEFIRNYRAHAESLGGLGSSVRIVVRNTRGDIYQSQYLDVLRKINDKVFMMQGVDRSFMKSLWMPVVRWTEVTPEGYAGGPVMPDGYNGTPESIKSLRLNVARAGLVGSLVGTDQQSSMIFVPLLDHDPATGEPLDYKAFRDEIDSLRALESEGVEIHVIGFAQLVGDLIHGLGEVLTYFLYAALIAVLIISWYTRCWRSTLLVTSCSLVAVVWQLGLMKLLGFSLDPYSILVPFLIFAIGVSHGAQKMNGIMQDIGRGTHKYIAARYTFRRLFLAGLTALLADAVGFAVLAVIDIPAIRGLAAAASIGVAALIFTNLILIPVLLSYAGVSRSAAAKSLRSLEGEHPVVSWLGNFTMRRRAIVVLAVTAALAVAGWVVSLKLQIGDLDPGAPELRRDSVYNQDNDYITSHYALSSDQFAVIVATSPQGLINYETLLEMDRLEQILRELPGVQTTVSAGSLARTFTAAGFEGSVKWETINRDPFVVQDAINTVYNSNPELLNDDRSVSPIIVYLTDHKAATLSRVVETVQQFAAEHNSDERKFLLAAGTSGIEAATNIVVAKANRSMLLYVYLSVVVLCFITFRSWRAVIVAIVPLVVTTILCEALMVFLGIGMKVATLPVTALGVGIGVDYSLYLLTTQLVFQRQGHSLARAYRHALISTGKVVALIGVTLSAAVVTWAWSPIKFQADMGILLAFMFLWNMLGALILIPSLATFLLPTRKSVTSDSHTVVAQSHSEGLGLRWIPERRSAIPEEQPGCFQEASAGRQGVL</sequence>
<evidence type="ECO:0000256" key="6">
    <source>
        <dbReference type="SAM" id="Phobius"/>
    </source>
</evidence>
<dbReference type="Gene3D" id="1.20.1640.10">
    <property type="entry name" value="Multidrug efflux transporter AcrB transmembrane domain"/>
    <property type="match status" value="2"/>
</dbReference>
<comment type="subcellular location">
    <subcellularLocation>
        <location evidence="1">Cell membrane</location>
        <topology evidence="1">Multi-pass membrane protein</topology>
    </subcellularLocation>
</comment>
<accession>A0ABX1Q3K7</accession>
<feature type="transmembrane region" description="Helical" evidence="6">
    <location>
        <begin position="759"/>
        <end position="786"/>
    </location>
</feature>
<gene>
    <name evidence="8" type="ORF">GPA22_21135</name>
</gene>
<feature type="transmembrane region" description="Helical" evidence="6">
    <location>
        <begin position="659"/>
        <end position="682"/>
    </location>
</feature>
<feature type="transmembrane region" description="Helical" evidence="6">
    <location>
        <begin position="37"/>
        <end position="59"/>
    </location>
</feature>
<feature type="transmembrane region" description="Helical" evidence="6">
    <location>
        <begin position="688"/>
        <end position="712"/>
    </location>
</feature>
<evidence type="ECO:0000256" key="5">
    <source>
        <dbReference type="ARBA" id="ARBA00023136"/>
    </source>
</evidence>
<keyword evidence="2" id="KW-1003">Cell membrane</keyword>
<feature type="transmembrane region" description="Helical" evidence="6">
    <location>
        <begin position="376"/>
        <end position="400"/>
    </location>
</feature>
<dbReference type="InterPro" id="IPR004869">
    <property type="entry name" value="MMPL_dom"/>
</dbReference>
<keyword evidence="4 6" id="KW-1133">Transmembrane helix</keyword>
<organism evidence="8 9">
    <name type="scientific">Aromatoleum toluvorans</name>
    <dbReference type="NCBI Taxonomy" id="92002"/>
    <lineage>
        <taxon>Bacteria</taxon>
        <taxon>Pseudomonadati</taxon>
        <taxon>Pseudomonadota</taxon>
        <taxon>Betaproteobacteria</taxon>
        <taxon>Rhodocyclales</taxon>
        <taxon>Rhodocyclaceae</taxon>
        <taxon>Aromatoleum</taxon>
    </lineage>
</organism>
<keyword evidence="3 6" id="KW-0812">Transmembrane</keyword>
<evidence type="ECO:0000313" key="8">
    <source>
        <dbReference type="EMBL" id="NMG46228.1"/>
    </source>
</evidence>
<evidence type="ECO:0000256" key="1">
    <source>
        <dbReference type="ARBA" id="ARBA00004651"/>
    </source>
</evidence>
<evidence type="ECO:0000256" key="4">
    <source>
        <dbReference type="ARBA" id="ARBA00022989"/>
    </source>
</evidence>
<evidence type="ECO:0000256" key="3">
    <source>
        <dbReference type="ARBA" id="ARBA00022692"/>
    </source>
</evidence>
<feature type="transmembrane region" description="Helical" evidence="6">
    <location>
        <begin position="246"/>
        <end position="265"/>
    </location>
</feature>
<feature type="transmembrane region" description="Helical" evidence="6">
    <location>
        <begin position="272"/>
        <end position="292"/>
    </location>
</feature>
<dbReference type="InterPro" id="IPR050545">
    <property type="entry name" value="Mycobact_MmpL"/>
</dbReference>
<dbReference type="SUPFAM" id="SSF82866">
    <property type="entry name" value="Multidrug efflux transporter AcrB transmembrane domain"/>
    <property type="match status" value="2"/>
</dbReference>
<dbReference type="EMBL" id="WTVN01000055">
    <property type="protein sequence ID" value="NMG46228.1"/>
    <property type="molecule type" value="Genomic_DNA"/>
</dbReference>
<name>A0ABX1Q3K7_9RHOO</name>
<dbReference type="RefSeq" id="WP_169258059.1">
    <property type="nucleotide sequence ID" value="NZ_WTVN01000055.1"/>
</dbReference>
<comment type="caution">
    <text evidence="8">The sequence shown here is derived from an EMBL/GenBank/DDBJ whole genome shotgun (WGS) entry which is preliminary data.</text>
</comment>
<reference evidence="8 9" key="1">
    <citation type="submission" date="2019-12" db="EMBL/GenBank/DDBJ databases">
        <title>Comparative genomics gives insights into the taxonomy of the Azoarcus-Aromatoleum group and reveals separate origins of nif in the plant-associated Azoarcus and non-plant-associated Aromatoleum sub-groups.</title>
        <authorList>
            <person name="Lafos M."/>
            <person name="Maluk M."/>
            <person name="Batista M."/>
            <person name="Junghare M."/>
            <person name="Carmona M."/>
            <person name="Faoro H."/>
            <person name="Cruz L.M."/>
            <person name="Battistoni F."/>
            <person name="De Souza E."/>
            <person name="Pedrosa F."/>
            <person name="Chen W.-M."/>
            <person name="Poole P.S."/>
            <person name="Dixon R.A."/>
            <person name="James E.K."/>
        </authorList>
    </citation>
    <scope>NUCLEOTIDE SEQUENCE [LARGE SCALE GENOMIC DNA]</scope>
    <source>
        <strain evidence="8 9">Td21</strain>
    </source>
</reference>
<feature type="transmembrane region" description="Helical" evidence="6">
    <location>
        <begin position="343"/>
        <end position="364"/>
    </location>
</feature>
<evidence type="ECO:0000259" key="7">
    <source>
        <dbReference type="PROSITE" id="PS50156"/>
    </source>
</evidence>
<dbReference type="Proteomes" id="UP000623795">
    <property type="component" value="Unassembled WGS sequence"/>
</dbReference>
<dbReference type="InterPro" id="IPR000731">
    <property type="entry name" value="SSD"/>
</dbReference>
<evidence type="ECO:0000256" key="2">
    <source>
        <dbReference type="ARBA" id="ARBA00022475"/>
    </source>
</evidence>
<keyword evidence="9" id="KW-1185">Reference proteome</keyword>